<comment type="caution">
    <text evidence="1">The sequence shown here is derived from an EMBL/GenBank/DDBJ whole genome shotgun (WGS) entry which is preliminary data.</text>
</comment>
<name>A0ABP5W3U3_9ACTN</name>
<dbReference type="RefSeq" id="WP_344633629.1">
    <property type="nucleotide sequence ID" value="NZ_BAAATJ010000035.1"/>
</dbReference>
<evidence type="ECO:0000313" key="1">
    <source>
        <dbReference type="EMBL" id="GAA2415993.1"/>
    </source>
</evidence>
<proteinExistence type="predicted"/>
<organism evidence="1 2">
    <name type="scientific">Streptomyces glaucosporus</name>
    <dbReference type="NCBI Taxonomy" id="284044"/>
    <lineage>
        <taxon>Bacteria</taxon>
        <taxon>Bacillati</taxon>
        <taxon>Actinomycetota</taxon>
        <taxon>Actinomycetes</taxon>
        <taxon>Kitasatosporales</taxon>
        <taxon>Streptomycetaceae</taxon>
        <taxon>Streptomyces</taxon>
    </lineage>
</organism>
<dbReference type="Proteomes" id="UP001500058">
    <property type="component" value="Unassembled WGS sequence"/>
</dbReference>
<evidence type="ECO:0000313" key="2">
    <source>
        <dbReference type="Proteomes" id="UP001500058"/>
    </source>
</evidence>
<sequence>MDGQNLRFGEWEVRYFPADAPLSFRPAGSFGEPEDRFLARHERMRRVLLLLPRWRQAAYYLLHWSDGSDLSVLDELITTGQGDPAYFSGAVVGEMRGITCLECHGILRVVVYENVVTSLLFGDDAVRRSRTHSFERSCRVCQSPWTVSALEFCDVPPSP</sequence>
<accession>A0ABP5W3U3</accession>
<protein>
    <submittedName>
        <fullName evidence="1">Uncharacterized protein</fullName>
    </submittedName>
</protein>
<gene>
    <name evidence="1" type="ORF">GCM10010420_52680</name>
</gene>
<dbReference type="EMBL" id="BAAATJ010000035">
    <property type="protein sequence ID" value="GAA2415993.1"/>
    <property type="molecule type" value="Genomic_DNA"/>
</dbReference>
<reference evidence="2" key="1">
    <citation type="journal article" date="2019" name="Int. J. Syst. Evol. Microbiol.">
        <title>The Global Catalogue of Microorganisms (GCM) 10K type strain sequencing project: providing services to taxonomists for standard genome sequencing and annotation.</title>
        <authorList>
            <consortium name="The Broad Institute Genomics Platform"/>
            <consortium name="The Broad Institute Genome Sequencing Center for Infectious Disease"/>
            <person name="Wu L."/>
            <person name="Ma J."/>
        </authorList>
    </citation>
    <scope>NUCLEOTIDE SEQUENCE [LARGE SCALE GENOMIC DNA]</scope>
    <source>
        <strain evidence="2">JCM 6921</strain>
    </source>
</reference>
<keyword evidence="2" id="KW-1185">Reference proteome</keyword>